<name>A0A3M3ZX83_9PSED</name>
<evidence type="ECO:0000313" key="2">
    <source>
        <dbReference type="Proteomes" id="UP000281604"/>
    </source>
</evidence>
<reference evidence="1 2" key="1">
    <citation type="submission" date="2018-08" db="EMBL/GenBank/DDBJ databases">
        <title>Recombination of ecologically and evolutionarily significant loci maintains genetic cohesion in the Pseudomonas syringae species complex.</title>
        <authorList>
            <person name="Dillon M."/>
            <person name="Thakur S."/>
            <person name="Almeida R.N.D."/>
            <person name="Weir B.S."/>
            <person name="Guttman D.S."/>
        </authorList>
    </citation>
    <scope>NUCLEOTIDE SEQUENCE [LARGE SCALE GENOMIC DNA]</scope>
    <source>
        <strain evidence="1 2">ICMP 3706</strain>
    </source>
</reference>
<dbReference type="AlphaFoldDB" id="A0A3M3ZX83"/>
<dbReference type="EMBL" id="RBQE01000506">
    <property type="protein sequence ID" value="RMO98735.1"/>
    <property type="molecule type" value="Genomic_DNA"/>
</dbReference>
<organism evidence="1 2">
    <name type="scientific">Pseudomonas syringae pv. persicae</name>
    <dbReference type="NCBI Taxonomy" id="237306"/>
    <lineage>
        <taxon>Bacteria</taxon>
        <taxon>Pseudomonadati</taxon>
        <taxon>Pseudomonadota</taxon>
        <taxon>Gammaproteobacteria</taxon>
        <taxon>Pseudomonadales</taxon>
        <taxon>Pseudomonadaceae</taxon>
        <taxon>Pseudomonas</taxon>
    </lineage>
</organism>
<evidence type="ECO:0000313" key="1">
    <source>
        <dbReference type="EMBL" id="RMO98735.1"/>
    </source>
</evidence>
<proteinExistence type="predicted"/>
<accession>A0A3M3ZX83</accession>
<dbReference type="Proteomes" id="UP000281604">
    <property type="component" value="Unassembled WGS sequence"/>
</dbReference>
<comment type="caution">
    <text evidence="1">The sequence shown here is derived from an EMBL/GenBank/DDBJ whole genome shotgun (WGS) entry which is preliminary data.</text>
</comment>
<protein>
    <submittedName>
        <fullName evidence="1">Uncharacterized protein</fullName>
    </submittedName>
</protein>
<sequence>MVTGVDQLPRVVASAHYRQAQQRAVRQIKTLLTVGLRPVVEPVLRLATRIQLDKRQCDLTLHDLQRLFALADKTTAQHFVVVHR</sequence>
<gene>
    <name evidence="1" type="ORF">ALQ30_200667</name>
</gene>